<dbReference type="HAMAP" id="MF_01207">
    <property type="entry name" value="MsrQ"/>
    <property type="match status" value="1"/>
</dbReference>
<comment type="subcellular location">
    <subcellularLocation>
        <location evidence="8">Cell membrane</location>
        <topology evidence="8">Multi-pass membrane protein</topology>
    </subcellularLocation>
    <subcellularLocation>
        <location evidence="1">Membrane</location>
        <topology evidence="1">Multi-pass membrane protein</topology>
    </subcellularLocation>
</comment>
<protein>
    <recommendedName>
        <fullName evidence="8">Protein-methionine-sulfoxide reductase heme-binding subunit MsrQ</fullName>
    </recommendedName>
    <alternativeName>
        <fullName evidence="8">Flavocytochrome MsrQ</fullName>
    </alternativeName>
</protein>
<evidence type="ECO:0000256" key="4">
    <source>
        <dbReference type="ARBA" id="ARBA00022692"/>
    </source>
</evidence>
<dbReference type="PANTHER" id="PTHR36964">
    <property type="entry name" value="PROTEIN-METHIONINE-SULFOXIDE REDUCTASE HEME-BINDING SUBUNIT MSRQ"/>
    <property type="match status" value="1"/>
</dbReference>
<dbReference type="InterPro" id="IPR022837">
    <property type="entry name" value="MsrQ-like"/>
</dbReference>
<dbReference type="GO" id="GO:0046872">
    <property type="term" value="F:metal ion binding"/>
    <property type="evidence" value="ECO:0007669"/>
    <property type="project" value="UniProtKB-KW"/>
</dbReference>
<evidence type="ECO:0000313" key="10">
    <source>
        <dbReference type="EMBL" id="MCC4308859.1"/>
    </source>
</evidence>
<comment type="subunit">
    <text evidence="8">Heterodimer of a catalytic subunit (MsrP) and a heme-binding subunit (MsrQ).</text>
</comment>
<dbReference type="PANTHER" id="PTHR36964:SF1">
    <property type="entry name" value="PROTEIN-METHIONINE-SULFOXIDE REDUCTASE HEME-BINDING SUBUNIT MSRQ"/>
    <property type="match status" value="1"/>
</dbReference>
<evidence type="ECO:0000259" key="9">
    <source>
        <dbReference type="Pfam" id="PF01794"/>
    </source>
</evidence>
<keyword evidence="8" id="KW-0285">Flavoprotein</keyword>
<dbReference type="Proteomes" id="UP001108027">
    <property type="component" value="Unassembled WGS sequence"/>
</dbReference>
<evidence type="ECO:0000313" key="11">
    <source>
        <dbReference type="Proteomes" id="UP001108027"/>
    </source>
</evidence>
<dbReference type="AlphaFoldDB" id="A0A9Q3UNT1"/>
<keyword evidence="4 8" id="KW-0812">Transmembrane</keyword>
<dbReference type="GO" id="GO:0005886">
    <property type="term" value="C:plasma membrane"/>
    <property type="evidence" value="ECO:0007669"/>
    <property type="project" value="UniProtKB-SubCell"/>
</dbReference>
<dbReference type="GO" id="GO:0016679">
    <property type="term" value="F:oxidoreductase activity, acting on diphenols and related substances as donors"/>
    <property type="evidence" value="ECO:0007669"/>
    <property type="project" value="TreeGrafter"/>
</dbReference>
<feature type="transmembrane region" description="Helical" evidence="8">
    <location>
        <begin position="173"/>
        <end position="191"/>
    </location>
</feature>
<feature type="domain" description="Ferric oxidoreductase" evidence="9">
    <location>
        <begin position="49"/>
        <end position="161"/>
    </location>
</feature>
<name>A0A9Q3UNT1_9GAMM</name>
<keyword evidence="8" id="KW-1003">Cell membrane</keyword>
<keyword evidence="3 8" id="KW-0349">Heme</keyword>
<evidence type="ECO:0000256" key="5">
    <source>
        <dbReference type="ARBA" id="ARBA00022989"/>
    </source>
</evidence>
<feature type="transmembrane region" description="Helical" evidence="8">
    <location>
        <begin position="147"/>
        <end position="167"/>
    </location>
</feature>
<dbReference type="InterPro" id="IPR013130">
    <property type="entry name" value="Fe3_Rdtase_TM_dom"/>
</dbReference>
<feature type="transmembrane region" description="Helical" evidence="8">
    <location>
        <begin position="12"/>
        <end position="29"/>
    </location>
</feature>
<accession>A0A9Q3UNT1</accession>
<comment type="function">
    <text evidence="8">Part of the MsrPQ system that repairs oxidized periplasmic proteins containing methionine sulfoxide residues (Met-O), using respiratory chain electrons. Thus protects these proteins from oxidative-stress damage caused by reactive species of oxygen and chlorine generated by the host defense mechanisms. MsrPQ is essential for the maintenance of envelope integrity under bleach stress, rescuing a wide series of structurally unrelated periplasmic proteins from methionine oxidation. MsrQ provides electrons for reduction to the reductase catalytic subunit MsrP, using the quinone pool of the respiratory chain.</text>
</comment>
<dbReference type="EMBL" id="JAJGNA010000009">
    <property type="protein sequence ID" value="MCC4308859.1"/>
    <property type="molecule type" value="Genomic_DNA"/>
</dbReference>
<evidence type="ECO:0000256" key="1">
    <source>
        <dbReference type="ARBA" id="ARBA00004141"/>
    </source>
</evidence>
<keyword evidence="2 8" id="KW-0813">Transport</keyword>
<feature type="transmembrane region" description="Helical" evidence="8">
    <location>
        <begin position="81"/>
        <end position="103"/>
    </location>
</feature>
<evidence type="ECO:0000256" key="8">
    <source>
        <dbReference type="HAMAP-Rule" id="MF_01207"/>
    </source>
</evidence>
<dbReference type="RefSeq" id="WP_204428861.1">
    <property type="nucleotide sequence ID" value="NZ_ARXL01000168.1"/>
</dbReference>
<evidence type="ECO:0000256" key="3">
    <source>
        <dbReference type="ARBA" id="ARBA00022617"/>
    </source>
</evidence>
<evidence type="ECO:0000256" key="2">
    <source>
        <dbReference type="ARBA" id="ARBA00022448"/>
    </source>
</evidence>
<evidence type="ECO:0000256" key="7">
    <source>
        <dbReference type="ARBA" id="ARBA00023136"/>
    </source>
</evidence>
<proteinExistence type="inferred from homology"/>
<sequence>MAAGKGRSPKAWTWIAWPLGALPLAWVLWQGLTGASGPDPVAALVNALGWWALVLLLVCLTMRPAARLLNVPALVIWRRTFGLWMFIYASLHFLAWATLILGWDPGRLATELSKRPYIIVGAAAWLALWPLALTSTRKARRRMGQRWVKLHRLIFLALPLALVHQFWVQKSGFGESLAFLAVALVLVAYRLRGRFLPGK</sequence>
<reference evidence="10" key="1">
    <citation type="submission" date="2021-10" db="EMBL/GenBank/DDBJ databases">
        <title>The diversity and Nitrogen Metabolism of Culturable Nitrate-Utilizing Bacteria Within the Oxygen Minimum Zone of the Changjiang (Yangtze River)Estuary.</title>
        <authorList>
            <person name="Zhang D."/>
            <person name="Zheng J."/>
            <person name="Liu S."/>
            <person name="He W."/>
        </authorList>
    </citation>
    <scope>NUCLEOTIDE SEQUENCE</scope>
    <source>
        <strain evidence="10">FXH-223</strain>
    </source>
</reference>
<gene>
    <name evidence="8" type="primary">msrQ</name>
    <name evidence="10" type="ORF">LL252_09790</name>
</gene>
<dbReference type="GO" id="GO:0020037">
    <property type="term" value="F:heme binding"/>
    <property type="evidence" value="ECO:0007669"/>
    <property type="project" value="UniProtKB-UniRule"/>
</dbReference>
<keyword evidence="11" id="KW-1185">Reference proteome</keyword>
<dbReference type="GO" id="GO:0010181">
    <property type="term" value="F:FMN binding"/>
    <property type="evidence" value="ECO:0007669"/>
    <property type="project" value="UniProtKB-UniRule"/>
</dbReference>
<keyword evidence="8" id="KW-0249">Electron transport</keyword>
<comment type="caution">
    <text evidence="10">The sequence shown here is derived from an EMBL/GenBank/DDBJ whole genome shotgun (WGS) entry which is preliminary data.</text>
</comment>
<comment type="cofactor">
    <cofactor evidence="8">
        <name>heme b</name>
        <dbReference type="ChEBI" id="CHEBI:60344"/>
    </cofactor>
    <text evidence="8">Binds 1 heme b (iron(II)-protoporphyrin IX) group per subunit.</text>
</comment>
<dbReference type="GO" id="GO:0030091">
    <property type="term" value="P:protein repair"/>
    <property type="evidence" value="ECO:0007669"/>
    <property type="project" value="UniProtKB-UniRule"/>
</dbReference>
<comment type="similarity">
    <text evidence="8">Belongs to the MsrQ family.</text>
</comment>
<dbReference type="GO" id="GO:0009055">
    <property type="term" value="F:electron transfer activity"/>
    <property type="evidence" value="ECO:0007669"/>
    <property type="project" value="UniProtKB-UniRule"/>
</dbReference>
<dbReference type="Pfam" id="PF01794">
    <property type="entry name" value="Ferric_reduct"/>
    <property type="match status" value="1"/>
</dbReference>
<keyword evidence="8" id="KW-0479">Metal-binding</keyword>
<organism evidence="10 11">
    <name type="scientific">Alloalcanivorax marinus</name>
    <dbReference type="NCBI Taxonomy" id="1177169"/>
    <lineage>
        <taxon>Bacteria</taxon>
        <taxon>Pseudomonadati</taxon>
        <taxon>Pseudomonadota</taxon>
        <taxon>Gammaproteobacteria</taxon>
        <taxon>Oceanospirillales</taxon>
        <taxon>Alcanivoracaceae</taxon>
        <taxon>Alloalcanivorax</taxon>
    </lineage>
</organism>
<keyword evidence="8" id="KW-0288">FMN</keyword>
<keyword evidence="6 8" id="KW-0408">Iron</keyword>
<comment type="cofactor">
    <cofactor evidence="8">
        <name>FMN</name>
        <dbReference type="ChEBI" id="CHEBI:58210"/>
    </cofactor>
    <text evidence="8">Binds 1 FMN per subunit.</text>
</comment>
<feature type="transmembrane region" description="Helical" evidence="8">
    <location>
        <begin position="115"/>
        <end position="135"/>
    </location>
</feature>
<keyword evidence="7 8" id="KW-0472">Membrane</keyword>
<keyword evidence="5 8" id="KW-1133">Transmembrane helix</keyword>
<evidence type="ECO:0000256" key="6">
    <source>
        <dbReference type="ARBA" id="ARBA00023004"/>
    </source>
</evidence>
<feature type="transmembrane region" description="Helical" evidence="8">
    <location>
        <begin position="41"/>
        <end position="60"/>
    </location>
</feature>